<comment type="caution">
    <text evidence="2">The sequence shown here is derived from an EMBL/GenBank/DDBJ whole genome shotgun (WGS) entry which is preliminary data.</text>
</comment>
<sequence>MQYIRQTLLPMIYRHPIAVGMLLSVISGVYLIADYGIINRAALLPMWQLQQMELTQPAQSPYEVFGILGVVGHWLHDGLGLSLTASVYGLLLVVHAGIIGLILLITQRLQLALLTQWILLFLVLCHPNYNDFRTYLMNEPIYWLIWLVGVYVLLRFYRERPVFTGIIWIVLFLLAGQLSLAAWFWLLLFPFGAFLIKDWRSKSVFIALVCYAAVMILLMLFPLYHGESPLHFFIEIAGQTNRLSDWLRLNNAAWLDESDRLIPAIFVFSGATSIVLIHMMMSLGLVCGLLAFYAWRKKQYQVVHSAYLSLLIYVFIFDILVAILLWVFAAEYSGLYFFASVFLIFILAALGLSYVFKKLLTHRYPRHFSLVIIWCLVAYFASGYIIFGPTKTHIKAAGSYAKATLTDYPIYANDETFLYYAGRHPEHTASPTFVTELQQIRTFYYAYNKNRKRALPEILANKEPIYQTANSHNDILYLYLFSK</sequence>
<dbReference type="RefSeq" id="WP_152808143.1">
    <property type="nucleotide sequence ID" value="NZ_WHNW01000001.1"/>
</dbReference>
<name>A0A6N7EVQ6_9GAMM</name>
<reference evidence="2 3" key="1">
    <citation type="submission" date="2019-10" db="EMBL/GenBank/DDBJ databases">
        <title>Cardiobacteriales fam. a chemoheterotrophic member of the order Cardiobacteriales, and proposal of Cardiobacteriales fam. nov.</title>
        <authorList>
            <person name="Wang C."/>
        </authorList>
    </citation>
    <scope>NUCLEOTIDE SEQUENCE [LARGE SCALE GENOMIC DNA]</scope>
    <source>
        <strain evidence="2 3">ML27</strain>
    </source>
</reference>
<keyword evidence="1" id="KW-1133">Transmembrane helix</keyword>
<keyword evidence="3" id="KW-1185">Reference proteome</keyword>
<dbReference type="Proteomes" id="UP000471298">
    <property type="component" value="Unassembled WGS sequence"/>
</dbReference>
<proteinExistence type="predicted"/>
<organism evidence="2 3">
    <name type="scientific">Ostreibacterium oceani</name>
    <dbReference type="NCBI Taxonomy" id="2654998"/>
    <lineage>
        <taxon>Bacteria</taxon>
        <taxon>Pseudomonadati</taxon>
        <taxon>Pseudomonadota</taxon>
        <taxon>Gammaproteobacteria</taxon>
        <taxon>Cardiobacteriales</taxon>
        <taxon>Ostreibacteriaceae</taxon>
        <taxon>Ostreibacterium</taxon>
    </lineage>
</organism>
<protein>
    <recommendedName>
        <fullName evidence="4">Glycosyltransferase RgtA/B/C/D-like domain-containing protein</fullName>
    </recommendedName>
</protein>
<feature type="transmembrane region" description="Helical" evidence="1">
    <location>
        <begin position="264"/>
        <end position="295"/>
    </location>
</feature>
<keyword evidence="1" id="KW-0812">Transmembrane</keyword>
<dbReference type="EMBL" id="WHNW01000001">
    <property type="protein sequence ID" value="MPV85157.1"/>
    <property type="molecule type" value="Genomic_DNA"/>
</dbReference>
<feature type="transmembrane region" description="Helical" evidence="1">
    <location>
        <begin position="163"/>
        <end position="196"/>
    </location>
</feature>
<gene>
    <name evidence="2" type="ORF">GCU85_00220</name>
</gene>
<evidence type="ECO:0008006" key="4">
    <source>
        <dbReference type="Google" id="ProtNLM"/>
    </source>
</evidence>
<feature type="transmembrane region" description="Helical" evidence="1">
    <location>
        <begin position="87"/>
        <end position="105"/>
    </location>
</feature>
<feature type="transmembrane region" description="Helical" evidence="1">
    <location>
        <begin position="12"/>
        <end position="38"/>
    </location>
</feature>
<dbReference type="AlphaFoldDB" id="A0A6N7EVQ6"/>
<feature type="transmembrane region" description="Helical" evidence="1">
    <location>
        <begin position="368"/>
        <end position="387"/>
    </location>
</feature>
<evidence type="ECO:0000256" key="1">
    <source>
        <dbReference type="SAM" id="Phobius"/>
    </source>
</evidence>
<evidence type="ECO:0000313" key="2">
    <source>
        <dbReference type="EMBL" id="MPV85157.1"/>
    </source>
</evidence>
<feature type="transmembrane region" description="Helical" evidence="1">
    <location>
        <begin position="335"/>
        <end position="356"/>
    </location>
</feature>
<feature type="transmembrane region" description="Helical" evidence="1">
    <location>
        <begin position="203"/>
        <end position="224"/>
    </location>
</feature>
<feature type="transmembrane region" description="Helical" evidence="1">
    <location>
        <begin position="307"/>
        <end position="329"/>
    </location>
</feature>
<keyword evidence="1" id="KW-0472">Membrane</keyword>
<accession>A0A6N7EVQ6</accession>
<dbReference type="InParanoid" id="A0A6N7EVQ6"/>
<evidence type="ECO:0000313" key="3">
    <source>
        <dbReference type="Proteomes" id="UP000471298"/>
    </source>
</evidence>
<feature type="transmembrane region" description="Helical" evidence="1">
    <location>
        <begin position="141"/>
        <end position="157"/>
    </location>
</feature>